<evidence type="ECO:0000313" key="1">
    <source>
        <dbReference type="EMBL" id="SUO04665.1"/>
    </source>
</evidence>
<dbReference type="InterPro" id="IPR050238">
    <property type="entry name" value="DNA_Rep/Repair_Clamp_Loader"/>
</dbReference>
<protein>
    <submittedName>
        <fullName evidence="1">DNA polymerase III, delta' subunit</fullName>
        <ecNumber evidence="1">2.7.7.7</ecNumber>
    </submittedName>
</protein>
<evidence type="ECO:0000313" key="2">
    <source>
        <dbReference type="Proteomes" id="UP000255523"/>
    </source>
</evidence>
<dbReference type="EMBL" id="UHFX01000003">
    <property type="protein sequence ID" value="SUO04665.1"/>
    <property type="molecule type" value="Genomic_DNA"/>
</dbReference>
<dbReference type="PANTHER" id="PTHR11669">
    <property type="entry name" value="REPLICATION FACTOR C / DNA POLYMERASE III GAMMA-TAU SUBUNIT"/>
    <property type="match status" value="1"/>
</dbReference>
<dbReference type="Pfam" id="PF13177">
    <property type="entry name" value="DNA_pol3_delta2"/>
    <property type="match status" value="1"/>
</dbReference>
<dbReference type="InterPro" id="IPR027417">
    <property type="entry name" value="P-loop_NTPase"/>
</dbReference>
<dbReference type="EC" id="2.7.7.7" evidence="1"/>
<dbReference type="Proteomes" id="UP000255523">
    <property type="component" value="Unassembled WGS sequence"/>
</dbReference>
<gene>
    <name evidence="1" type="primary">holB</name>
    <name evidence="1" type="ORF">NCTC11087_01590</name>
</gene>
<keyword evidence="2" id="KW-1185">Reference proteome</keyword>
<name>A0A380LN56_9FIRM</name>
<accession>A0A380LN56</accession>
<dbReference type="OrthoDB" id="9810148at2"/>
<keyword evidence="1" id="KW-0548">Nucleotidyltransferase</keyword>
<dbReference type="Gene3D" id="3.40.50.300">
    <property type="entry name" value="P-loop containing nucleotide triphosphate hydrolases"/>
    <property type="match status" value="1"/>
</dbReference>
<reference evidence="1 2" key="1">
    <citation type="submission" date="2018-06" db="EMBL/GenBank/DDBJ databases">
        <authorList>
            <consortium name="Pathogen Informatics"/>
            <person name="Doyle S."/>
        </authorList>
    </citation>
    <scope>NUCLEOTIDE SEQUENCE [LARGE SCALE GENOMIC DNA]</scope>
    <source>
        <strain evidence="1 2">NCTC11087</strain>
    </source>
</reference>
<dbReference type="GO" id="GO:0006261">
    <property type="term" value="P:DNA-templated DNA replication"/>
    <property type="evidence" value="ECO:0007669"/>
    <property type="project" value="TreeGrafter"/>
</dbReference>
<sequence length="310" mass="36285">MNKEQLKKEQPVVYQTLSNALKRDHLAHAYLFVGPKGSPKNEMAVLLAQSLVCHHTDSDGFACQECDVCQRIRKEEAIDFKWIHGDKNRIKKKDILDLQSFFEATSVEIENRRIYFLEQFDQATPDASNSLLKFLEEPRPGIFAIISADEKSNVLPTIQSRCQWIQFRPASKQRFITMLEEMTDTESAKMLAQFGYTMEQAKEILAWPDFDLIKDSAKKYTMNWDDLSMILSMQREVFVAKSEHMQKEKIRFWLECVLYYTKENKKGISLSKQIHIQEILIEGMDMLRRPIELALFLDKLYNQIRKVVIS</sequence>
<dbReference type="RefSeq" id="WP_022790527.1">
    <property type="nucleotide sequence ID" value="NZ_UHFX01000003.1"/>
</dbReference>
<keyword evidence="1" id="KW-0808">Transferase</keyword>
<dbReference type="GeneID" id="77462537"/>
<organism evidence="1 2">
    <name type="scientific">Faecalicoccus pleomorphus</name>
    <dbReference type="NCBI Taxonomy" id="1323"/>
    <lineage>
        <taxon>Bacteria</taxon>
        <taxon>Bacillati</taxon>
        <taxon>Bacillota</taxon>
        <taxon>Erysipelotrichia</taxon>
        <taxon>Erysipelotrichales</taxon>
        <taxon>Erysipelotrichaceae</taxon>
        <taxon>Faecalicoccus</taxon>
    </lineage>
</organism>
<dbReference type="SUPFAM" id="SSF52540">
    <property type="entry name" value="P-loop containing nucleoside triphosphate hydrolases"/>
    <property type="match status" value="1"/>
</dbReference>
<dbReference type="PANTHER" id="PTHR11669:SF8">
    <property type="entry name" value="DNA POLYMERASE III SUBUNIT DELTA"/>
    <property type="match status" value="1"/>
</dbReference>
<dbReference type="AlphaFoldDB" id="A0A380LN56"/>
<dbReference type="GO" id="GO:0003887">
    <property type="term" value="F:DNA-directed DNA polymerase activity"/>
    <property type="evidence" value="ECO:0007669"/>
    <property type="project" value="UniProtKB-EC"/>
</dbReference>
<proteinExistence type="predicted"/>